<keyword evidence="2" id="KW-0325">Glycoprotein</keyword>
<gene>
    <name evidence="4" type="ordered locus">Os10g0393700</name>
    <name evidence="4" type="ORF">OSNPB_100393700</name>
</gene>
<evidence type="ECO:0000256" key="1">
    <source>
        <dbReference type="ARBA" id="ARBA00008668"/>
    </source>
</evidence>
<evidence type="ECO:0000256" key="2">
    <source>
        <dbReference type="ARBA" id="ARBA00023180"/>
    </source>
</evidence>
<evidence type="ECO:0000256" key="3">
    <source>
        <dbReference type="SAM" id="MobiDB-lite"/>
    </source>
</evidence>
<dbReference type="SMR" id="A0A0P0XTS4"/>
<sequence>MAARRRWAPDSTAPPSGAANATRTAIARSGGEGGGSGDCNDGSGPLGPPPCRSGDRLEQEAGGGSPPPSPARIQSWAARWWHVRAPAAGADPLSATTGATDPPAVEMGEADPPAMAAAVIAAGARTVVVAGMIPIGCEPEMLALFPGGAGNYYDPASGCITRFNDLAELHNRELQRALHELRRAHPGATAVRYADLYGPVAAAVASPKEYGFGSSPLAACCGSGGEPYNFNANFTGFCATPGSTVCADGPSSSVSWDGIHYTEATNKLVARAILTRP</sequence>
<dbReference type="PANTHER" id="PTHR22835">
    <property type="entry name" value="ZINC FINGER FYVE DOMAIN CONTAINING PROTEIN"/>
    <property type="match status" value="1"/>
</dbReference>
<dbReference type="FunCoup" id="A0A0P0XTS4">
    <property type="interactions" value="20"/>
</dbReference>
<protein>
    <submittedName>
        <fullName evidence="4">Os10g0393700 protein</fullName>
    </submittedName>
</protein>
<dbReference type="STRING" id="39947.A0A0P0XTS4"/>
<reference evidence="4 5" key="2">
    <citation type="journal article" date="2013" name="Plant Cell Physiol.">
        <title>Rice Annotation Project Database (RAP-DB): an integrative and interactive database for rice genomics.</title>
        <authorList>
            <person name="Sakai H."/>
            <person name="Lee S.S."/>
            <person name="Tanaka T."/>
            <person name="Numa H."/>
            <person name="Kim J."/>
            <person name="Kawahara Y."/>
            <person name="Wakimoto H."/>
            <person name="Yang C.C."/>
            <person name="Iwamoto M."/>
            <person name="Abe T."/>
            <person name="Yamada Y."/>
            <person name="Muto A."/>
            <person name="Inokuchi H."/>
            <person name="Ikemura T."/>
            <person name="Matsumoto T."/>
            <person name="Sasaki T."/>
            <person name="Itoh T."/>
        </authorList>
    </citation>
    <scope>NUCLEOTIDE SEQUENCE [LARGE SCALE GENOMIC DNA]</scope>
    <source>
        <strain evidence="5">cv. Nipponbare</strain>
    </source>
</reference>
<dbReference type="InParanoid" id="A0A0P0XTS4"/>
<dbReference type="PaxDb" id="39947-A0A0P0XTS4"/>
<dbReference type="InterPro" id="IPR036514">
    <property type="entry name" value="SGNH_hydro_sf"/>
</dbReference>
<feature type="region of interest" description="Disordered" evidence="3">
    <location>
        <begin position="1"/>
        <end position="72"/>
    </location>
</feature>
<dbReference type="Pfam" id="PF00657">
    <property type="entry name" value="Lipase_GDSL"/>
    <property type="match status" value="1"/>
</dbReference>
<evidence type="ECO:0000313" key="4">
    <source>
        <dbReference type="EMBL" id="BAT10688.1"/>
    </source>
</evidence>
<dbReference type="AlphaFoldDB" id="A0A0P0XTS4"/>
<dbReference type="Proteomes" id="UP000059680">
    <property type="component" value="Chromosome 10"/>
</dbReference>
<accession>A0A0P0XTS4</accession>
<comment type="similarity">
    <text evidence="1">Belongs to the 'GDSL' lipolytic enzyme family.</text>
</comment>
<dbReference type="InterPro" id="IPR001087">
    <property type="entry name" value="GDSL"/>
</dbReference>
<dbReference type="Gramene" id="Os10t0393700-00">
    <property type="protein sequence ID" value="Os10t0393700-00"/>
    <property type="gene ID" value="Os10g0393700"/>
</dbReference>
<reference evidence="4 5" key="3">
    <citation type="journal article" date="2013" name="Rice">
        <title>Improvement of the Oryza sativa Nipponbare reference genome using next generation sequence and optical map data.</title>
        <authorList>
            <person name="Kawahara Y."/>
            <person name="de la Bastide M."/>
            <person name="Hamilton J.P."/>
            <person name="Kanamori H."/>
            <person name="McCombie W.R."/>
            <person name="Ouyang S."/>
            <person name="Schwartz D.C."/>
            <person name="Tanaka T."/>
            <person name="Wu J."/>
            <person name="Zhou S."/>
            <person name="Childs K.L."/>
            <person name="Davidson R.M."/>
            <person name="Lin H."/>
            <person name="Quesada-Ocampo L."/>
            <person name="Vaillancourt B."/>
            <person name="Sakai H."/>
            <person name="Lee S.S."/>
            <person name="Kim J."/>
            <person name="Numa H."/>
            <person name="Itoh T."/>
            <person name="Buell C.R."/>
            <person name="Matsumoto T."/>
        </authorList>
    </citation>
    <scope>NUCLEOTIDE SEQUENCE [LARGE SCALE GENOMIC DNA]</scope>
    <source>
        <strain evidence="5">cv. Nipponbare</strain>
    </source>
</reference>
<dbReference type="PANTHER" id="PTHR22835:SF544">
    <property type="entry name" value="OS10G0393700 PROTEIN"/>
    <property type="match status" value="1"/>
</dbReference>
<evidence type="ECO:0000313" key="5">
    <source>
        <dbReference type="Proteomes" id="UP000059680"/>
    </source>
</evidence>
<dbReference type="EMBL" id="AP014966">
    <property type="protein sequence ID" value="BAT10688.1"/>
    <property type="molecule type" value="Genomic_DNA"/>
</dbReference>
<reference evidence="5" key="1">
    <citation type="journal article" date="2005" name="Nature">
        <title>The map-based sequence of the rice genome.</title>
        <authorList>
            <consortium name="International rice genome sequencing project (IRGSP)"/>
            <person name="Matsumoto T."/>
            <person name="Wu J."/>
            <person name="Kanamori H."/>
            <person name="Katayose Y."/>
            <person name="Fujisawa M."/>
            <person name="Namiki N."/>
            <person name="Mizuno H."/>
            <person name="Yamamoto K."/>
            <person name="Antonio B.A."/>
            <person name="Baba T."/>
            <person name="Sakata K."/>
            <person name="Nagamura Y."/>
            <person name="Aoki H."/>
            <person name="Arikawa K."/>
            <person name="Arita K."/>
            <person name="Bito T."/>
            <person name="Chiden Y."/>
            <person name="Fujitsuka N."/>
            <person name="Fukunaka R."/>
            <person name="Hamada M."/>
            <person name="Harada C."/>
            <person name="Hayashi A."/>
            <person name="Hijishita S."/>
            <person name="Honda M."/>
            <person name="Hosokawa S."/>
            <person name="Ichikawa Y."/>
            <person name="Idonuma A."/>
            <person name="Iijima M."/>
            <person name="Ikeda M."/>
            <person name="Ikeno M."/>
            <person name="Ito K."/>
            <person name="Ito S."/>
            <person name="Ito T."/>
            <person name="Ito Y."/>
            <person name="Ito Y."/>
            <person name="Iwabuchi A."/>
            <person name="Kamiya K."/>
            <person name="Karasawa W."/>
            <person name="Kurita K."/>
            <person name="Katagiri S."/>
            <person name="Kikuta A."/>
            <person name="Kobayashi H."/>
            <person name="Kobayashi N."/>
            <person name="Machita K."/>
            <person name="Maehara T."/>
            <person name="Masukawa M."/>
            <person name="Mizubayashi T."/>
            <person name="Mukai Y."/>
            <person name="Nagasaki H."/>
            <person name="Nagata Y."/>
            <person name="Naito S."/>
            <person name="Nakashima M."/>
            <person name="Nakama Y."/>
            <person name="Nakamichi Y."/>
            <person name="Nakamura M."/>
            <person name="Meguro A."/>
            <person name="Negishi M."/>
            <person name="Ohta I."/>
            <person name="Ohta T."/>
            <person name="Okamoto M."/>
            <person name="Ono N."/>
            <person name="Saji S."/>
            <person name="Sakaguchi M."/>
            <person name="Sakai K."/>
            <person name="Shibata M."/>
            <person name="Shimokawa T."/>
            <person name="Song J."/>
            <person name="Takazaki Y."/>
            <person name="Terasawa K."/>
            <person name="Tsugane M."/>
            <person name="Tsuji K."/>
            <person name="Ueda S."/>
            <person name="Waki K."/>
            <person name="Yamagata H."/>
            <person name="Yamamoto M."/>
            <person name="Yamamoto S."/>
            <person name="Yamane H."/>
            <person name="Yoshiki S."/>
            <person name="Yoshihara R."/>
            <person name="Yukawa K."/>
            <person name="Zhong H."/>
            <person name="Yano M."/>
            <person name="Yuan Q."/>
            <person name="Ouyang S."/>
            <person name="Liu J."/>
            <person name="Jones K.M."/>
            <person name="Gansberger K."/>
            <person name="Moffat K."/>
            <person name="Hill J."/>
            <person name="Bera J."/>
            <person name="Fadrosh D."/>
            <person name="Jin S."/>
            <person name="Johri S."/>
            <person name="Kim M."/>
            <person name="Overton L."/>
            <person name="Reardon M."/>
            <person name="Tsitrin T."/>
            <person name="Vuong H."/>
            <person name="Weaver B."/>
            <person name="Ciecko A."/>
            <person name="Tallon L."/>
            <person name="Jackson J."/>
            <person name="Pai G."/>
            <person name="Aken S.V."/>
            <person name="Utterback T."/>
            <person name="Reidmuller S."/>
            <person name="Feldblyum T."/>
            <person name="Hsiao J."/>
            <person name="Zismann V."/>
            <person name="Iobst S."/>
            <person name="de Vazeille A.R."/>
            <person name="Buell C.R."/>
            <person name="Ying K."/>
            <person name="Li Y."/>
            <person name="Lu T."/>
            <person name="Huang Y."/>
            <person name="Zhao Q."/>
            <person name="Feng Q."/>
            <person name="Zhang L."/>
            <person name="Zhu J."/>
            <person name="Weng Q."/>
            <person name="Mu J."/>
            <person name="Lu Y."/>
            <person name="Fan D."/>
            <person name="Liu Y."/>
            <person name="Guan J."/>
            <person name="Zhang Y."/>
            <person name="Yu S."/>
            <person name="Liu X."/>
            <person name="Zhang Y."/>
            <person name="Hong G."/>
            <person name="Han B."/>
            <person name="Choisne N."/>
            <person name="Demange N."/>
            <person name="Orjeda G."/>
            <person name="Samain S."/>
            <person name="Cattolico L."/>
            <person name="Pelletier E."/>
            <person name="Couloux A."/>
            <person name="Segurens B."/>
            <person name="Wincker P."/>
            <person name="D'Hont A."/>
            <person name="Scarpelli C."/>
            <person name="Weissenbach J."/>
            <person name="Salanoubat M."/>
            <person name="Quetier F."/>
            <person name="Yu Y."/>
            <person name="Kim H.R."/>
            <person name="Rambo T."/>
            <person name="Currie J."/>
            <person name="Collura K."/>
            <person name="Luo M."/>
            <person name="Yang T."/>
            <person name="Ammiraju J.S.S."/>
            <person name="Engler F."/>
            <person name="Soderlund C."/>
            <person name="Wing R.A."/>
            <person name="Palmer L.E."/>
            <person name="de la Bastide M."/>
            <person name="Spiegel L."/>
            <person name="Nascimento L."/>
            <person name="Zutavern T."/>
            <person name="O'Shaughnessy A."/>
            <person name="Dike S."/>
            <person name="Dedhia N."/>
            <person name="Preston R."/>
            <person name="Balija V."/>
            <person name="McCombie W.R."/>
            <person name="Chow T."/>
            <person name="Chen H."/>
            <person name="Chung M."/>
            <person name="Chen C."/>
            <person name="Shaw J."/>
            <person name="Wu H."/>
            <person name="Hsiao K."/>
            <person name="Chao Y."/>
            <person name="Chu M."/>
            <person name="Cheng C."/>
            <person name="Hour A."/>
            <person name="Lee P."/>
            <person name="Lin S."/>
            <person name="Lin Y."/>
            <person name="Liou J."/>
            <person name="Liu S."/>
            <person name="Hsing Y."/>
            <person name="Raghuvanshi S."/>
            <person name="Mohanty A."/>
            <person name="Bharti A.K."/>
            <person name="Gaur A."/>
            <person name="Gupta V."/>
            <person name="Kumar D."/>
            <person name="Ravi V."/>
            <person name="Vij S."/>
            <person name="Kapur A."/>
            <person name="Khurana P."/>
            <person name="Khurana P."/>
            <person name="Khurana J.P."/>
            <person name="Tyagi A.K."/>
            <person name="Gaikwad K."/>
            <person name="Singh A."/>
            <person name="Dalal V."/>
            <person name="Srivastava S."/>
            <person name="Dixit A."/>
            <person name="Pal A.K."/>
            <person name="Ghazi I.A."/>
            <person name="Yadav M."/>
            <person name="Pandit A."/>
            <person name="Bhargava A."/>
            <person name="Sureshbabu K."/>
            <person name="Batra K."/>
            <person name="Sharma T.R."/>
            <person name="Mohapatra T."/>
            <person name="Singh N.K."/>
            <person name="Messing J."/>
            <person name="Nelson A.B."/>
            <person name="Fuks G."/>
            <person name="Kavchok S."/>
            <person name="Keizer G."/>
            <person name="Linton E."/>
            <person name="Llaca V."/>
            <person name="Song R."/>
            <person name="Tanyolac B."/>
            <person name="Young S."/>
            <person name="Ho-Il K."/>
            <person name="Hahn J.H."/>
            <person name="Sangsakoo G."/>
            <person name="Vanavichit A."/>
            <person name="de Mattos Luiz.A.T."/>
            <person name="Zimmer P.D."/>
            <person name="Malone G."/>
            <person name="Dellagostin O."/>
            <person name="de Oliveira A.C."/>
            <person name="Bevan M."/>
            <person name="Bancroft I."/>
            <person name="Minx P."/>
            <person name="Cordum H."/>
            <person name="Wilson R."/>
            <person name="Cheng Z."/>
            <person name="Jin W."/>
            <person name="Jiang J."/>
            <person name="Leong S.A."/>
            <person name="Iwama H."/>
            <person name="Gojobori T."/>
            <person name="Itoh T."/>
            <person name="Niimura Y."/>
            <person name="Fujii Y."/>
            <person name="Habara T."/>
            <person name="Sakai H."/>
            <person name="Sato Y."/>
            <person name="Wilson G."/>
            <person name="Kumar K."/>
            <person name="McCouch S."/>
            <person name="Juretic N."/>
            <person name="Hoen D."/>
            <person name="Wright S."/>
            <person name="Bruskiewich R."/>
            <person name="Bureau T."/>
            <person name="Miyao A."/>
            <person name="Hirochika H."/>
            <person name="Nishikawa T."/>
            <person name="Kadowaki K."/>
            <person name="Sugiura M."/>
            <person name="Burr B."/>
            <person name="Sasaki T."/>
        </authorList>
    </citation>
    <scope>NUCLEOTIDE SEQUENCE [LARGE SCALE GENOMIC DNA]</scope>
    <source>
        <strain evidence="5">cv. Nipponbare</strain>
    </source>
</reference>
<keyword evidence="5" id="KW-1185">Reference proteome</keyword>
<proteinExistence type="inferred from homology"/>
<dbReference type="eggNOG" id="ENOG502QSMM">
    <property type="taxonomic scope" value="Eukaryota"/>
</dbReference>
<dbReference type="Gene3D" id="3.40.50.1110">
    <property type="entry name" value="SGNH hydrolase"/>
    <property type="match status" value="1"/>
</dbReference>
<name>A0A0P0XTS4_ORYSJ</name>
<organism evidence="4 5">
    <name type="scientific">Oryza sativa subsp. japonica</name>
    <name type="common">Rice</name>
    <dbReference type="NCBI Taxonomy" id="39947"/>
    <lineage>
        <taxon>Eukaryota</taxon>
        <taxon>Viridiplantae</taxon>
        <taxon>Streptophyta</taxon>
        <taxon>Embryophyta</taxon>
        <taxon>Tracheophyta</taxon>
        <taxon>Spermatophyta</taxon>
        <taxon>Magnoliopsida</taxon>
        <taxon>Liliopsida</taxon>
        <taxon>Poales</taxon>
        <taxon>Poaceae</taxon>
        <taxon>BOP clade</taxon>
        <taxon>Oryzoideae</taxon>
        <taxon>Oryzeae</taxon>
        <taxon>Oryzinae</taxon>
        <taxon>Oryza</taxon>
        <taxon>Oryza sativa</taxon>
    </lineage>
</organism>
<dbReference type="GO" id="GO:0016788">
    <property type="term" value="F:hydrolase activity, acting on ester bonds"/>
    <property type="evidence" value="ECO:0007669"/>
    <property type="project" value="InterPro"/>
</dbReference>